<dbReference type="Proteomes" id="UP000434925">
    <property type="component" value="Unassembled WGS sequence"/>
</dbReference>
<reference evidence="1 2" key="1">
    <citation type="submission" date="2019-09" db="EMBL/GenBank/DDBJ databases">
        <title>Draft genome sequences of 48 bacterial type strains from the CCUG.</title>
        <authorList>
            <person name="Tunovic T."/>
            <person name="Pineiro-Iglesias B."/>
            <person name="Unosson C."/>
            <person name="Inganas E."/>
            <person name="Ohlen M."/>
            <person name="Cardew S."/>
            <person name="Jensie-Markopoulos S."/>
            <person name="Salva-Serra F."/>
            <person name="Jaen-Luchoro D."/>
            <person name="Karlsson R."/>
            <person name="Svensson-Stadler L."/>
            <person name="Chun J."/>
            <person name="Moore E."/>
        </authorList>
    </citation>
    <scope>NUCLEOTIDE SEQUENCE [LARGE SCALE GENOMIC DNA]</scope>
    <source>
        <strain evidence="1 2">CCUG 51522</strain>
    </source>
</reference>
<proteinExistence type="predicted"/>
<evidence type="ECO:0000313" key="2">
    <source>
        <dbReference type="Proteomes" id="UP000434925"/>
    </source>
</evidence>
<dbReference type="AlphaFoldDB" id="A0A7V7TN79"/>
<gene>
    <name evidence="1" type="ORF">F7R14_04165</name>
</gene>
<evidence type="ECO:0000313" key="1">
    <source>
        <dbReference type="EMBL" id="KAB0507071.1"/>
    </source>
</evidence>
<protein>
    <submittedName>
        <fullName evidence="1">Uncharacterized protein</fullName>
    </submittedName>
</protein>
<dbReference type="EMBL" id="VZPO01000002">
    <property type="protein sequence ID" value="KAB0507071.1"/>
    <property type="molecule type" value="Genomic_DNA"/>
</dbReference>
<comment type="caution">
    <text evidence="1">The sequence shown here is derived from an EMBL/GenBank/DDBJ whole genome shotgun (WGS) entry which is preliminary data.</text>
</comment>
<sequence length="78" mass="9313">MSETGRSDNTSLQWPDIDQMWERACSRKRLNIQHFCWLILRFREQARSHIGLCVTDRPYAWPHTNTASPWPMSPLPMR</sequence>
<name>A0A7V7TN79_9PSED</name>
<organism evidence="1 2">
    <name type="scientific">Pseudomonas lini</name>
    <dbReference type="NCBI Taxonomy" id="163011"/>
    <lineage>
        <taxon>Bacteria</taxon>
        <taxon>Pseudomonadati</taxon>
        <taxon>Pseudomonadota</taxon>
        <taxon>Gammaproteobacteria</taxon>
        <taxon>Pseudomonadales</taxon>
        <taxon>Pseudomonadaceae</taxon>
        <taxon>Pseudomonas</taxon>
    </lineage>
</organism>
<accession>A0A7V7TN79</accession>